<organism evidence="1">
    <name type="scientific">viral metagenome</name>
    <dbReference type="NCBI Taxonomy" id="1070528"/>
    <lineage>
        <taxon>unclassified sequences</taxon>
        <taxon>metagenomes</taxon>
        <taxon>organismal metagenomes</taxon>
    </lineage>
</organism>
<name>A0A6C0BUV1_9ZZZZ</name>
<sequence length="242" mass="27990">MYSRRAPDLSEEENKFLDEQSIKEVVDSIISVVSDTLTEVEPCGASLYFDGQTFHHSVDCECMCCISYNRMIISEERDVRRILFPDEEVQDDQPTIEVIEIPEDRTCHSCGMYESFSIRNYECEFIETNEWPTRHLCVDCYDGETYLCQTCGETNTWGIPCQCSENVDFGGWFIDRQGDATYMGEYENEDLPENNTEKVKQVKESVKEMGSLVFDLQEKLTEGEYLQLMDHLQKITNGVNSL</sequence>
<reference evidence="1" key="1">
    <citation type="journal article" date="2020" name="Nature">
        <title>Giant virus diversity and host interactions through global metagenomics.</title>
        <authorList>
            <person name="Schulz F."/>
            <person name="Roux S."/>
            <person name="Paez-Espino D."/>
            <person name="Jungbluth S."/>
            <person name="Walsh D.A."/>
            <person name="Denef V.J."/>
            <person name="McMahon K.D."/>
            <person name="Konstantinidis K.T."/>
            <person name="Eloe-Fadrosh E.A."/>
            <person name="Kyrpides N.C."/>
            <person name="Woyke T."/>
        </authorList>
    </citation>
    <scope>NUCLEOTIDE SEQUENCE</scope>
    <source>
        <strain evidence="1">GVMAG-M-3300018428-35</strain>
    </source>
</reference>
<dbReference type="AlphaFoldDB" id="A0A6C0BUV1"/>
<dbReference type="EMBL" id="MN739248">
    <property type="protein sequence ID" value="QHS95349.1"/>
    <property type="molecule type" value="Genomic_DNA"/>
</dbReference>
<proteinExistence type="predicted"/>
<accession>A0A6C0BUV1</accession>
<protein>
    <submittedName>
        <fullName evidence="1">Uncharacterized protein</fullName>
    </submittedName>
</protein>
<evidence type="ECO:0000313" key="1">
    <source>
        <dbReference type="EMBL" id="QHS95349.1"/>
    </source>
</evidence>